<evidence type="ECO:0000313" key="2">
    <source>
        <dbReference type="EMBL" id="RVQ67105.1"/>
    </source>
</evidence>
<comment type="caution">
    <text evidence="2">The sequence shown here is derived from an EMBL/GenBank/DDBJ whole genome shotgun (WGS) entry which is preliminary data.</text>
</comment>
<evidence type="ECO:0000313" key="3">
    <source>
        <dbReference type="Proteomes" id="UP000283003"/>
    </source>
</evidence>
<protein>
    <submittedName>
        <fullName evidence="2">Uncharacterized protein</fullName>
    </submittedName>
</protein>
<keyword evidence="1" id="KW-0472">Membrane</keyword>
<keyword evidence="1" id="KW-0812">Transmembrane</keyword>
<keyword evidence="1" id="KW-1133">Transmembrane helix</keyword>
<evidence type="ECO:0000256" key="1">
    <source>
        <dbReference type="SAM" id="Phobius"/>
    </source>
</evidence>
<keyword evidence="3" id="KW-1185">Reference proteome</keyword>
<name>A0A437GXH1_9SPHN</name>
<sequence length="172" mass="18854">MNARTWAVSIASAVGATVLGLIGQSFMFSYQAEQTQRSASVTKFVEVSQQFDRNVSDFMGPFLQGVDSEAQREALRKNIQDQFLALEQAEGVLPESEESRAKAYRDALVEVDAQLGRNDPAPKARGLVQAIADAREANVCVTYFMKDEVGLSVSSNDAEYCADGRKPQLRPL</sequence>
<dbReference type="EMBL" id="RXOL01000003">
    <property type="protein sequence ID" value="RVQ67105.1"/>
    <property type="molecule type" value="Genomic_DNA"/>
</dbReference>
<feature type="transmembrane region" description="Helical" evidence="1">
    <location>
        <begin position="6"/>
        <end position="28"/>
    </location>
</feature>
<accession>A0A437GXH1</accession>
<dbReference type="Proteomes" id="UP000283003">
    <property type="component" value="Unassembled WGS sequence"/>
</dbReference>
<proteinExistence type="predicted"/>
<dbReference type="AlphaFoldDB" id="A0A437GXH1"/>
<gene>
    <name evidence="2" type="ORF">EKN06_09295</name>
</gene>
<organism evidence="2 3">
    <name type="scientific">Croceicoccus ponticola</name>
    <dbReference type="NCBI Taxonomy" id="2217664"/>
    <lineage>
        <taxon>Bacteria</taxon>
        <taxon>Pseudomonadati</taxon>
        <taxon>Pseudomonadota</taxon>
        <taxon>Alphaproteobacteria</taxon>
        <taxon>Sphingomonadales</taxon>
        <taxon>Erythrobacteraceae</taxon>
        <taxon>Croceicoccus</taxon>
    </lineage>
</organism>
<reference evidence="2 3" key="1">
    <citation type="submission" date="2018-12" db="EMBL/GenBank/DDBJ databases">
        <title>Croceicoccus ponticola sp. nov., a lipolytic bacterium isolated from seawater.</title>
        <authorList>
            <person name="Yoon J.-H."/>
        </authorList>
    </citation>
    <scope>NUCLEOTIDE SEQUENCE [LARGE SCALE GENOMIC DNA]</scope>
    <source>
        <strain evidence="2 3">GM-16</strain>
    </source>
</reference>